<dbReference type="AlphaFoldDB" id="A0AB34PHN3"/>
<evidence type="ECO:0000313" key="3">
    <source>
        <dbReference type="Proteomes" id="UP000030136"/>
    </source>
</evidence>
<evidence type="ECO:0008006" key="4">
    <source>
        <dbReference type="Google" id="ProtNLM"/>
    </source>
</evidence>
<keyword evidence="1" id="KW-0812">Transmembrane</keyword>
<evidence type="ECO:0000313" key="2">
    <source>
        <dbReference type="EMBL" id="KGN95841.1"/>
    </source>
</evidence>
<feature type="transmembrane region" description="Helical" evidence="1">
    <location>
        <begin position="6"/>
        <end position="27"/>
    </location>
</feature>
<accession>A0AB34PHN3</accession>
<proteinExistence type="predicted"/>
<dbReference type="RefSeq" id="WP_023936745.1">
    <property type="nucleotide sequence ID" value="NZ_FUXH01000004.1"/>
</dbReference>
<name>A0AB34PHN3_9PORP</name>
<gene>
    <name evidence="2" type="ORF">HQ38_02400</name>
</gene>
<keyword evidence="1" id="KW-0472">Membrane</keyword>
<protein>
    <recommendedName>
        <fullName evidence="4">Transmembrane protein</fullName>
    </recommendedName>
</protein>
<dbReference type="EMBL" id="JQJC01000009">
    <property type="protein sequence ID" value="KGN95841.1"/>
    <property type="molecule type" value="Genomic_DNA"/>
</dbReference>
<evidence type="ECO:0000256" key="1">
    <source>
        <dbReference type="SAM" id="Phobius"/>
    </source>
</evidence>
<dbReference type="Proteomes" id="UP000030136">
    <property type="component" value="Unassembled WGS sequence"/>
</dbReference>
<feature type="transmembrane region" description="Helical" evidence="1">
    <location>
        <begin position="59"/>
        <end position="79"/>
    </location>
</feature>
<comment type="caution">
    <text evidence="2">The sequence shown here is derived from an EMBL/GenBank/DDBJ whole genome shotgun (WGS) entry which is preliminary data.</text>
</comment>
<feature type="transmembrane region" description="Helical" evidence="1">
    <location>
        <begin position="34"/>
        <end position="53"/>
    </location>
</feature>
<feature type="transmembrane region" description="Helical" evidence="1">
    <location>
        <begin position="91"/>
        <end position="113"/>
    </location>
</feature>
<organism evidence="2 3">
    <name type="scientific">Porphyromonas crevioricanis</name>
    <dbReference type="NCBI Taxonomy" id="393921"/>
    <lineage>
        <taxon>Bacteria</taxon>
        <taxon>Pseudomonadati</taxon>
        <taxon>Bacteroidota</taxon>
        <taxon>Bacteroidia</taxon>
        <taxon>Bacteroidales</taxon>
        <taxon>Porphyromonadaceae</taxon>
        <taxon>Porphyromonas</taxon>
    </lineage>
</organism>
<keyword evidence="1" id="KW-1133">Transmembrane helix</keyword>
<reference evidence="2 3" key="1">
    <citation type="submission" date="2014-08" db="EMBL/GenBank/DDBJ databases">
        <title>Porphyromonas crevioricanis strain:COT-253_OH1447 Genome sequencing.</title>
        <authorList>
            <person name="Wallis C."/>
            <person name="Deusch O."/>
            <person name="O'Flynn C."/>
            <person name="Davis I."/>
            <person name="Jospin G."/>
            <person name="Darling A.E."/>
            <person name="Coil D.A."/>
            <person name="Alexiev A."/>
            <person name="Horsfall A."/>
            <person name="Kirkwood N."/>
            <person name="Harris S."/>
            <person name="Eisen J.A."/>
        </authorList>
    </citation>
    <scope>NUCLEOTIDE SEQUENCE [LARGE SCALE GENOMIC DNA]</scope>
    <source>
        <strain evidence="3">COT-253 OH1447</strain>
    </source>
</reference>
<sequence length="115" mass="13181">MKPETTNILLLVTCLIYTVLIIAGALITHMEDGLNHYGFVLLMLPTCIIPWLIYVPYKAPQIIGVVLALMAVLGLRSCLNYEFPRVWEKGDFYFISLMILLLWTVVARVLLWIQK</sequence>